<dbReference type="OrthoDB" id="9802672at2"/>
<dbReference type="GO" id="GO:0003677">
    <property type="term" value="F:DNA binding"/>
    <property type="evidence" value="ECO:0007669"/>
    <property type="project" value="UniProtKB-UniRule"/>
</dbReference>
<keyword evidence="5 7" id="KW-0233">DNA recombination</keyword>
<protein>
    <recommendedName>
        <fullName evidence="7">Recombination protein RecR</fullName>
    </recommendedName>
</protein>
<gene>
    <name evidence="7" type="primary">recR</name>
    <name evidence="9" type="ORF">SAMN02745119_00546</name>
</gene>
<evidence type="ECO:0000259" key="8">
    <source>
        <dbReference type="PROSITE" id="PS50880"/>
    </source>
</evidence>
<dbReference type="PANTHER" id="PTHR30446:SF0">
    <property type="entry name" value="RECOMBINATION PROTEIN RECR"/>
    <property type="match status" value="1"/>
</dbReference>
<evidence type="ECO:0000256" key="6">
    <source>
        <dbReference type="ARBA" id="ARBA00023204"/>
    </source>
</evidence>
<dbReference type="Gene3D" id="6.10.250.240">
    <property type="match status" value="1"/>
</dbReference>
<keyword evidence="1 7" id="KW-0479">Metal-binding</keyword>
<dbReference type="GO" id="GO:0006310">
    <property type="term" value="P:DNA recombination"/>
    <property type="evidence" value="ECO:0007669"/>
    <property type="project" value="UniProtKB-UniRule"/>
</dbReference>
<evidence type="ECO:0000256" key="1">
    <source>
        <dbReference type="ARBA" id="ARBA00022723"/>
    </source>
</evidence>
<keyword evidence="6 7" id="KW-0234">DNA repair</keyword>
<feature type="domain" description="Toprim" evidence="8">
    <location>
        <begin position="79"/>
        <end position="174"/>
    </location>
</feature>
<evidence type="ECO:0000256" key="2">
    <source>
        <dbReference type="ARBA" id="ARBA00022763"/>
    </source>
</evidence>
<name>A0A1T4KGU5_9BACT</name>
<dbReference type="InterPro" id="IPR006171">
    <property type="entry name" value="TOPRIM_dom"/>
</dbReference>
<dbReference type="InterPro" id="IPR015967">
    <property type="entry name" value="Rcmb_RecR_Znf"/>
</dbReference>
<evidence type="ECO:0000313" key="9">
    <source>
        <dbReference type="EMBL" id="SJZ41648.1"/>
    </source>
</evidence>
<dbReference type="InterPro" id="IPR000093">
    <property type="entry name" value="DNA_Rcmb_RecR"/>
</dbReference>
<dbReference type="Pfam" id="PF02132">
    <property type="entry name" value="RecR_ZnF"/>
    <property type="match status" value="1"/>
</dbReference>
<sequence>MLQHAPTLTRLVGELKKLPGIGERTALRLAFHLLKSPQNLGSLAEALVQVQERVCACSVCFALTEQDPCPICTGSRDSSVICVVETSQDMLALERSNAYHGSYHVLQGAISPLHGVNPDDLRIKELLTRIEQGTVEEVVIATNFTVEGETTALYLARQLKPLGVRVTRLAHGIPLGSDIEFVDPATVQWAMKGRSEL</sequence>
<accession>A0A1T4KGU5</accession>
<dbReference type="SMART" id="SM00493">
    <property type="entry name" value="TOPRIM"/>
    <property type="match status" value="1"/>
</dbReference>
<dbReference type="PANTHER" id="PTHR30446">
    <property type="entry name" value="RECOMBINATION PROTEIN RECR"/>
    <property type="match status" value="1"/>
</dbReference>
<dbReference type="CDD" id="cd01025">
    <property type="entry name" value="TOPRIM_recR"/>
    <property type="match status" value="1"/>
</dbReference>
<dbReference type="InterPro" id="IPR023627">
    <property type="entry name" value="Rcmb_RecR"/>
</dbReference>
<dbReference type="InterPro" id="IPR034137">
    <property type="entry name" value="TOPRIM_RecR"/>
</dbReference>
<keyword evidence="3 7" id="KW-0863">Zinc-finger</keyword>
<dbReference type="Pfam" id="PF21175">
    <property type="entry name" value="RecR_C"/>
    <property type="match status" value="1"/>
</dbReference>
<dbReference type="NCBIfam" id="TIGR00615">
    <property type="entry name" value="recR"/>
    <property type="match status" value="1"/>
</dbReference>
<evidence type="ECO:0000256" key="3">
    <source>
        <dbReference type="ARBA" id="ARBA00022771"/>
    </source>
</evidence>
<evidence type="ECO:0000313" key="10">
    <source>
        <dbReference type="Proteomes" id="UP000190102"/>
    </source>
</evidence>
<dbReference type="Gene3D" id="3.40.1360.10">
    <property type="match status" value="1"/>
</dbReference>
<dbReference type="Pfam" id="PF21176">
    <property type="entry name" value="RecR_HhH"/>
    <property type="match status" value="1"/>
</dbReference>
<keyword evidence="4 7" id="KW-0862">Zinc</keyword>
<evidence type="ECO:0000256" key="5">
    <source>
        <dbReference type="ARBA" id="ARBA00023172"/>
    </source>
</evidence>
<dbReference type="GO" id="GO:0006281">
    <property type="term" value="P:DNA repair"/>
    <property type="evidence" value="ECO:0007669"/>
    <property type="project" value="UniProtKB-UniRule"/>
</dbReference>
<dbReference type="GO" id="GO:0008270">
    <property type="term" value="F:zinc ion binding"/>
    <property type="evidence" value="ECO:0007669"/>
    <property type="project" value="UniProtKB-KW"/>
</dbReference>
<proteinExistence type="inferred from homology"/>
<dbReference type="Gene3D" id="3.30.60.80">
    <property type="match status" value="1"/>
</dbReference>
<dbReference type="EMBL" id="FUWR01000001">
    <property type="protein sequence ID" value="SJZ41648.1"/>
    <property type="molecule type" value="Genomic_DNA"/>
</dbReference>
<organism evidence="9 10">
    <name type="scientific">Trichlorobacter thiogenes</name>
    <dbReference type="NCBI Taxonomy" id="115783"/>
    <lineage>
        <taxon>Bacteria</taxon>
        <taxon>Pseudomonadati</taxon>
        <taxon>Thermodesulfobacteriota</taxon>
        <taxon>Desulfuromonadia</taxon>
        <taxon>Geobacterales</taxon>
        <taxon>Geobacteraceae</taxon>
        <taxon>Trichlorobacter</taxon>
    </lineage>
</organism>
<dbReference type="Pfam" id="PF13662">
    <property type="entry name" value="Toprim_4"/>
    <property type="match status" value="1"/>
</dbReference>
<evidence type="ECO:0000256" key="7">
    <source>
        <dbReference type="HAMAP-Rule" id="MF_00017"/>
    </source>
</evidence>
<dbReference type="Gene3D" id="1.10.8.420">
    <property type="entry name" value="RecR Domain 1"/>
    <property type="match status" value="1"/>
</dbReference>
<dbReference type="AlphaFoldDB" id="A0A1T4KGU5"/>
<dbReference type="PROSITE" id="PS50880">
    <property type="entry name" value="TOPRIM"/>
    <property type="match status" value="1"/>
</dbReference>
<keyword evidence="10" id="KW-1185">Reference proteome</keyword>
<dbReference type="RefSeq" id="WP_078788831.1">
    <property type="nucleotide sequence ID" value="NZ_FUWR01000001.1"/>
</dbReference>
<dbReference type="HAMAP" id="MF_00017">
    <property type="entry name" value="RecR"/>
    <property type="match status" value="1"/>
</dbReference>
<dbReference type="SUPFAM" id="SSF111304">
    <property type="entry name" value="Recombination protein RecR"/>
    <property type="match status" value="1"/>
</dbReference>
<dbReference type="STRING" id="115783.SAMN02745119_00546"/>
<evidence type="ECO:0000256" key="4">
    <source>
        <dbReference type="ARBA" id="ARBA00022833"/>
    </source>
</evidence>
<dbReference type="PROSITE" id="PS01300">
    <property type="entry name" value="RECR"/>
    <property type="match status" value="1"/>
</dbReference>
<comment type="function">
    <text evidence="7">May play a role in DNA repair. It seems to be involved in an RecBC-independent recombinational process of DNA repair. It may act with RecF and RecO.</text>
</comment>
<dbReference type="Proteomes" id="UP000190102">
    <property type="component" value="Unassembled WGS sequence"/>
</dbReference>
<feature type="zinc finger region" description="C4-type" evidence="7">
    <location>
        <begin position="57"/>
        <end position="72"/>
    </location>
</feature>
<comment type="similarity">
    <text evidence="7">Belongs to the RecR family.</text>
</comment>
<reference evidence="10" key="1">
    <citation type="submission" date="2017-02" db="EMBL/GenBank/DDBJ databases">
        <authorList>
            <person name="Varghese N."/>
            <person name="Submissions S."/>
        </authorList>
    </citation>
    <scope>NUCLEOTIDE SEQUENCE [LARGE SCALE GENOMIC DNA]</scope>
    <source>
        <strain evidence="10">ATCC BAA-34</strain>
    </source>
</reference>
<keyword evidence="2 7" id="KW-0227">DNA damage</keyword>